<dbReference type="EMBL" id="JAAXKY010000036">
    <property type="protein sequence ID" value="NMH78126.1"/>
    <property type="molecule type" value="Genomic_DNA"/>
</dbReference>
<dbReference type="Gene3D" id="3.40.50.12780">
    <property type="entry name" value="N-terminal domain of ligase-like"/>
    <property type="match status" value="1"/>
</dbReference>
<dbReference type="SUPFAM" id="SSF56801">
    <property type="entry name" value="Acetyl-CoA synthetase-like"/>
    <property type="match status" value="1"/>
</dbReference>
<dbReference type="InterPro" id="IPR045851">
    <property type="entry name" value="AMP-bd_C_sf"/>
</dbReference>
<dbReference type="Pfam" id="PF00501">
    <property type="entry name" value="AMP-binding"/>
    <property type="match status" value="1"/>
</dbReference>
<dbReference type="InterPro" id="IPR000873">
    <property type="entry name" value="AMP-dep_synth/lig_dom"/>
</dbReference>
<evidence type="ECO:0000256" key="2">
    <source>
        <dbReference type="ARBA" id="ARBA00022598"/>
    </source>
</evidence>
<comment type="caution">
    <text evidence="5">The sequence shown here is derived from an EMBL/GenBank/DDBJ whole genome shotgun (WGS) entry which is preliminary data.</text>
</comment>
<dbReference type="Gene3D" id="3.30.300.30">
    <property type="match status" value="1"/>
</dbReference>
<evidence type="ECO:0000259" key="3">
    <source>
        <dbReference type="Pfam" id="PF00501"/>
    </source>
</evidence>
<dbReference type="PROSITE" id="PS00455">
    <property type="entry name" value="AMP_BINDING"/>
    <property type="match status" value="1"/>
</dbReference>
<dbReference type="PANTHER" id="PTHR43201:SF5">
    <property type="entry name" value="MEDIUM-CHAIN ACYL-COA LIGASE ACSF2, MITOCHONDRIAL"/>
    <property type="match status" value="1"/>
</dbReference>
<organism evidence="5 6">
    <name type="scientific">Pseudonocardia xinjiangensis</name>
    <dbReference type="NCBI Taxonomy" id="75289"/>
    <lineage>
        <taxon>Bacteria</taxon>
        <taxon>Bacillati</taxon>
        <taxon>Actinomycetota</taxon>
        <taxon>Actinomycetes</taxon>
        <taxon>Pseudonocardiales</taxon>
        <taxon>Pseudonocardiaceae</taxon>
        <taxon>Pseudonocardia</taxon>
    </lineage>
</organism>
<sequence>MANLTEEVVRRGVTAPLGLRPTPRWARIYRSRGVWRDQTPVSDLRRWRRRTPDAVAITAHRAEHGVRHLTYREYAAYVERFAGALHELGVRRGDVVAIQLPNWWQVSTLILACARIGAVTVPITTSIRPRELERMLAMLGAAVCVTVDRWLGFDHSAALAEIAPRLPHLRHRVVLGDHVQDGEVDFVRHFEDVPWEQWHGISLDDPGEDPDQVSLVTFTSGTTGSPKAVLHTFNTFHAGCSPIAIEDELGPDDRLFTPHPLTHGWGVKFGVLLPLLAGARSVVMDTWEPDTALRLLVSSGATALVATPAFLSELTSVARQRCERLPTVRRIVTGAVPVPPEVITEVGEWFRVVPQTAWGMSEVIGGTRTRITDPVDWPTRSDGCPRADLEIDLRGDGEITPERPARLYVRGASVCLATVNRDTGATVVLAEHDHGWYDTGDIVVPDGRDGIRLVGRTGDRIGGLAMIPVLDVEQALRRHPAVREVALVGYPDPHGGELACAVVVPDAPVTLADLRHHLATLQMTEWYRPSRLEILPALPRNTMGKVEKDRLRRWLRDGTALDQCPPG</sequence>
<keyword evidence="6" id="KW-1185">Reference proteome</keyword>
<dbReference type="Pfam" id="PF13193">
    <property type="entry name" value="AMP-binding_C"/>
    <property type="match status" value="1"/>
</dbReference>
<evidence type="ECO:0000313" key="6">
    <source>
        <dbReference type="Proteomes" id="UP001296706"/>
    </source>
</evidence>
<evidence type="ECO:0000259" key="4">
    <source>
        <dbReference type="Pfam" id="PF13193"/>
    </source>
</evidence>
<reference evidence="5 6" key="1">
    <citation type="submission" date="2020-04" db="EMBL/GenBank/DDBJ databases">
        <authorList>
            <person name="Klaysubun C."/>
            <person name="Duangmal K."/>
            <person name="Lipun K."/>
        </authorList>
    </citation>
    <scope>NUCLEOTIDE SEQUENCE [LARGE SCALE GENOMIC DNA]</scope>
    <source>
        <strain evidence="5 6">JCM 11839</strain>
    </source>
</reference>
<dbReference type="InterPro" id="IPR020845">
    <property type="entry name" value="AMP-binding_CS"/>
</dbReference>
<name>A0ABX1RE92_9PSEU</name>
<dbReference type="InterPro" id="IPR042099">
    <property type="entry name" value="ANL_N_sf"/>
</dbReference>
<accession>A0ABX1RE92</accession>
<keyword evidence="2" id="KW-0436">Ligase</keyword>
<comment type="similarity">
    <text evidence="1">Belongs to the ATP-dependent AMP-binding enzyme family.</text>
</comment>
<dbReference type="RefSeq" id="WP_169396201.1">
    <property type="nucleotide sequence ID" value="NZ_BAAAJH010000029.1"/>
</dbReference>
<dbReference type="Proteomes" id="UP001296706">
    <property type="component" value="Unassembled WGS sequence"/>
</dbReference>
<proteinExistence type="inferred from homology"/>
<dbReference type="PANTHER" id="PTHR43201">
    <property type="entry name" value="ACYL-COA SYNTHETASE"/>
    <property type="match status" value="1"/>
</dbReference>
<evidence type="ECO:0000313" key="5">
    <source>
        <dbReference type="EMBL" id="NMH78126.1"/>
    </source>
</evidence>
<feature type="domain" description="AMP-binding enzyme C-terminal" evidence="4">
    <location>
        <begin position="472"/>
        <end position="545"/>
    </location>
</feature>
<feature type="domain" description="AMP-dependent synthetase/ligase" evidence="3">
    <location>
        <begin position="45"/>
        <end position="414"/>
    </location>
</feature>
<gene>
    <name evidence="5" type="ORF">HF577_13660</name>
</gene>
<dbReference type="InterPro" id="IPR025110">
    <property type="entry name" value="AMP-bd_C"/>
</dbReference>
<evidence type="ECO:0000256" key="1">
    <source>
        <dbReference type="ARBA" id="ARBA00006432"/>
    </source>
</evidence>
<protein>
    <submittedName>
        <fullName evidence="5">AMP-binding protein</fullName>
    </submittedName>
</protein>